<dbReference type="AlphaFoldDB" id="A0A8X6QXM2"/>
<protein>
    <submittedName>
        <fullName evidence="1">Uncharacterized protein</fullName>
    </submittedName>
</protein>
<keyword evidence="2" id="KW-1185">Reference proteome</keyword>
<reference evidence="1" key="1">
    <citation type="submission" date="2020-08" db="EMBL/GenBank/DDBJ databases">
        <title>Multicomponent nature underlies the extraordinary mechanical properties of spider dragline silk.</title>
        <authorList>
            <person name="Kono N."/>
            <person name="Nakamura H."/>
            <person name="Mori M."/>
            <person name="Yoshida Y."/>
            <person name="Ohtoshi R."/>
            <person name="Malay A.D."/>
            <person name="Moran D.A.P."/>
            <person name="Tomita M."/>
            <person name="Numata K."/>
            <person name="Arakawa K."/>
        </authorList>
    </citation>
    <scope>NUCLEOTIDE SEQUENCE</scope>
</reference>
<comment type="caution">
    <text evidence="1">The sequence shown here is derived from an EMBL/GenBank/DDBJ whole genome shotgun (WGS) entry which is preliminary data.</text>
</comment>
<dbReference type="EMBL" id="BMAW01130958">
    <property type="protein sequence ID" value="GFU37171.1"/>
    <property type="molecule type" value="Genomic_DNA"/>
</dbReference>
<sequence length="199" mass="22712">MEEEAPHLTCGLAADPIPQRYALPNALAKVISSIRKIGSEIPLTIFDMVWLPGSKRYRRFFDEIGRKQQVVSDKKKYKYHVFSKCSFEKLTGCVFVIINRYLQGVMIEHIKNTVEEDSIDCSTEDMVPNINSNITPVPTEQIGCESRLVMPFRVPEKNQMAKKITILSVFSFNPCLFPASTPLLNAPDDQFIHRFFDPP</sequence>
<organism evidence="1 2">
    <name type="scientific">Nephila pilipes</name>
    <name type="common">Giant wood spider</name>
    <name type="synonym">Nephila maculata</name>
    <dbReference type="NCBI Taxonomy" id="299642"/>
    <lineage>
        <taxon>Eukaryota</taxon>
        <taxon>Metazoa</taxon>
        <taxon>Ecdysozoa</taxon>
        <taxon>Arthropoda</taxon>
        <taxon>Chelicerata</taxon>
        <taxon>Arachnida</taxon>
        <taxon>Araneae</taxon>
        <taxon>Araneomorphae</taxon>
        <taxon>Entelegynae</taxon>
        <taxon>Araneoidea</taxon>
        <taxon>Nephilidae</taxon>
        <taxon>Nephila</taxon>
    </lineage>
</organism>
<gene>
    <name evidence="1" type="ORF">NPIL_136371</name>
</gene>
<accession>A0A8X6QXM2</accession>
<evidence type="ECO:0000313" key="2">
    <source>
        <dbReference type="Proteomes" id="UP000887013"/>
    </source>
</evidence>
<name>A0A8X6QXM2_NEPPI</name>
<dbReference type="Proteomes" id="UP000887013">
    <property type="component" value="Unassembled WGS sequence"/>
</dbReference>
<proteinExistence type="predicted"/>
<evidence type="ECO:0000313" key="1">
    <source>
        <dbReference type="EMBL" id="GFU37171.1"/>
    </source>
</evidence>